<comment type="caution">
    <text evidence="1">The sequence shown here is derived from an EMBL/GenBank/DDBJ whole genome shotgun (WGS) entry which is preliminary data.</text>
</comment>
<name>A0AC61QLC8_9BACT</name>
<sequence length="152" mass="17445">MYKEICEKYTPEKDNLLYILHDIQDHHPQHYIPEEAVQVVAEYLNIPTNHIYGVLTFYTMYSTKPRGKNIIRLCESPPCYIKGSTNILRKLKMLLGVNTGETTKDGMFTLELCACLGVCGNAPVMMINEDVYGDLTEEKVEEIIDKIRRGNQ</sequence>
<gene>
    <name evidence="1" type="primary">nuoE</name>
    <name evidence="1" type="ORF">E0946_01330</name>
</gene>
<organism evidence="1 2">
    <name type="scientific">Candidatus Syntrophosphaera thermopropionivorans</name>
    <dbReference type="NCBI Taxonomy" id="2593015"/>
    <lineage>
        <taxon>Bacteria</taxon>
        <taxon>Pseudomonadati</taxon>
        <taxon>Candidatus Cloacimonadota</taxon>
        <taxon>Candidatus Cloacimonadia</taxon>
        <taxon>Candidatus Cloacimonadales</taxon>
        <taxon>Candidatus Cloacimonadaceae</taxon>
        <taxon>Candidatus Syntrophosphaera</taxon>
    </lineage>
</organism>
<protein>
    <submittedName>
        <fullName evidence="1">NADH-quinone oxidoreductase subunit NuoE</fullName>
        <ecNumber evidence="1">1.6.5.11</ecNumber>
    </submittedName>
</protein>
<dbReference type="EMBL" id="SMOG01000001">
    <property type="protein sequence ID" value="TDF74753.1"/>
    <property type="molecule type" value="Genomic_DNA"/>
</dbReference>
<reference evidence="1" key="1">
    <citation type="submission" date="2019-03" db="EMBL/GenBank/DDBJ databases">
        <title>Candidatus Syntrophosphaera thermopropionivorans: a novel player in syntrophic propionate oxidation during anaerobic digestion.</title>
        <authorList>
            <person name="Dyksma S."/>
        </authorList>
    </citation>
    <scope>NUCLEOTIDE SEQUENCE</scope>
    <source>
        <strain evidence="1">W5</strain>
    </source>
</reference>
<dbReference type="Proteomes" id="UP000294588">
    <property type="component" value="Unassembled WGS sequence"/>
</dbReference>
<keyword evidence="2" id="KW-1185">Reference proteome</keyword>
<dbReference type="EC" id="1.6.5.11" evidence="1"/>
<keyword evidence="1" id="KW-0560">Oxidoreductase</keyword>
<accession>A0AC61QLC8</accession>
<evidence type="ECO:0000313" key="2">
    <source>
        <dbReference type="Proteomes" id="UP000294588"/>
    </source>
</evidence>
<proteinExistence type="predicted"/>
<evidence type="ECO:0000313" key="1">
    <source>
        <dbReference type="EMBL" id="TDF74753.1"/>
    </source>
</evidence>